<evidence type="ECO:0000313" key="4">
    <source>
        <dbReference type="Proteomes" id="UP000245956"/>
    </source>
</evidence>
<accession>A0A2U3E7M2</accession>
<dbReference type="Proteomes" id="UP000245956">
    <property type="component" value="Unassembled WGS sequence"/>
</dbReference>
<dbReference type="AlphaFoldDB" id="A0A2U3E7M2"/>
<gene>
    <name evidence="3" type="ORF">PCL_12902</name>
</gene>
<evidence type="ECO:0000256" key="2">
    <source>
        <dbReference type="SAM" id="MobiDB-lite"/>
    </source>
</evidence>
<dbReference type="EMBL" id="LCWV01000009">
    <property type="protein sequence ID" value="PWI70503.1"/>
    <property type="molecule type" value="Genomic_DNA"/>
</dbReference>
<organism evidence="3 4">
    <name type="scientific">Purpureocillium lilacinum</name>
    <name type="common">Paecilomyces lilacinus</name>
    <dbReference type="NCBI Taxonomy" id="33203"/>
    <lineage>
        <taxon>Eukaryota</taxon>
        <taxon>Fungi</taxon>
        <taxon>Dikarya</taxon>
        <taxon>Ascomycota</taxon>
        <taxon>Pezizomycotina</taxon>
        <taxon>Sordariomycetes</taxon>
        <taxon>Hypocreomycetidae</taxon>
        <taxon>Hypocreales</taxon>
        <taxon>Ophiocordycipitaceae</taxon>
        <taxon>Purpureocillium</taxon>
    </lineage>
</organism>
<keyword evidence="1" id="KW-0175">Coiled coil</keyword>
<proteinExistence type="predicted"/>
<evidence type="ECO:0000256" key="1">
    <source>
        <dbReference type="SAM" id="Coils"/>
    </source>
</evidence>
<reference evidence="3 4" key="1">
    <citation type="journal article" date="2016" name="Front. Microbiol.">
        <title>Genome and transcriptome sequences reveal the specific parasitism of the nematophagous Purpureocillium lilacinum 36-1.</title>
        <authorList>
            <person name="Xie J."/>
            <person name="Li S."/>
            <person name="Mo C."/>
            <person name="Xiao X."/>
            <person name="Peng D."/>
            <person name="Wang G."/>
            <person name="Xiao Y."/>
        </authorList>
    </citation>
    <scope>NUCLEOTIDE SEQUENCE [LARGE SCALE GENOMIC DNA]</scope>
    <source>
        <strain evidence="3 4">36-1</strain>
    </source>
</reference>
<name>A0A2U3E7M2_PURLI</name>
<feature type="coiled-coil region" evidence="1">
    <location>
        <begin position="265"/>
        <end position="363"/>
    </location>
</feature>
<protein>
    <submittedName>
        <fullName evidence="3">Uncharacterized protein</fullName>
    </submittedName>
</protein>
<evidence type="ECO:0000313" key="3">
    <source>
        <dbReference type="EMBL" id="PWI70503.1"/>
    </source>
</evidence>
<sequence>MLRHSKSDDTTRKMRNANLTEFGRLRDPIRTDHYPALSDDVTDIRRVWYDRFKDLWTRLEPHLHENDKRIFVLLVNKMVQSKQKQSSSEQLLPGQDGEMPVNYRKNYVFQSYSVQLQWIPFIMARSMFGFSAVSEVSGGKTFAKFKKYWHADDYETDMLPKNWSRRRDIEKNLPGQKDIVVASQADSPATDLAGPTTAGQEPPVVPEKRKGSMIEDEVKRLKQSVCPVPATPDAHINPCAAQYGNPRNTFIAQAGFYGEELLRNREQIASVADESRREIERLKADFEAKLERLRGEFMEGMARAHGQVEAKTVEAAELRAEKQELHDRCQMAETRNQETEAWVQEIERRVRKIETRLQAVETRSQEIDIQVDAMDKAAVEGFRAIVAQLPGARIYAPPLPDKAPRS</sequence>
<feature type="region of interest" description="Disordered" evidence="2">
    <location>
        <begin position="185"/>
        <end position="211"/>
    </location>
</feature>
<comment type="caution">
    <text evidence="3">The sequence shown here is derived from an EMBL/GenBank/DDBJ whole genome shotgun (WGS) entry which is preliminary data.</text>
</comment>